<feature type="transmembrane region" description="Helical" evidence="10">
    <location>
        <begin position="133"/>
        <end position="154"/>
    </location>
</feature>
<evidence type="ECO:0000256" key="7">
    <source>
        <dbReference type="ARBA" id="ARBA00023136"/>
    </source>
</evidence>
<evidence type="ECO:0000256" key="1">
    <source>
        <dbReference type="ARBA" id="ARBA00004651"/>
    </source>
</evidence>
<gene>
    <name evidence="11" type="primary">Or67c_4</name>
    <name evidence="11" type="ORF">G6Z77_0002616</name>
</gene>
<protein>
    <submittedName>
        <fullName evidence="11">OR67C protein</fullName>
    </submittedName>
</protein>
<name>A0A836FEE4_9HYME</name>
<evidence type="ECO:0000256" key="6">
    <source>
        <dbReference type="ARBA" id="ARBA00022989"/>
    </source>
</evidence>
<dbReference type="GO" id="GO:0007165">
    <property type="term" value="P:signal transduction"/>
    <property type="evidence" value="ECO:0007669"/>
    <property type="project" value="UniProtKB-KW"/>
</dbReference>
<keyword evidence="5" id="KW-0552">Olfaction</keyword>
<dbReference type="EMBL" id="JAANIB010005291">
    <property type="protein sequence ID" value="KAG5332664.1"/>
    <property type="molecule type" value="Genomic_DNA"/>
</dbReference>
<evidence type="ECO:0000256" key="2">
    <source>
        <dbReference type="ARBA" id="ARBA00022475"/>
    </source>
</evidence>
<feature type="transmembrane region" description="Helical" evidence="10">
    <location>
        <begin position="79"/>
        <end position="97"/>
    </location>
</feature>
<dbReference type="Pfam" id="PF02949">
    <property type="entry name" value="7tm_6"/>
    <property type="match status" value="1"/>
</dbReference>
<dbReference type="InterPro" id="IPR004117">
    <property type="entry name" value="7tm6_olfct_rcpt"/>
</dbReference>
<organism evidence="11 12">
    <name type="scientific">Acromyrmex heyeri</name>
    <dbReference type="NCBI Taxonomy" id="230685"/>
    <lineage>
        <taxon>Eukaryota</taxon>
        <taxon>Metazoa</taxon>
        <taxon>Ecdysozoa</taxon>
        <taxon>Arthropoda</taxon>
        <taxon>Hexapoda</taxon>
        <taxon>Insecta</taxon>
        <taxon>Pterygota</taxon>
        <taxon>Neoptera</taxon>
        <taxon>Endopterygota</taxon>
        <taxon>Hymenoptera</taxon>
        <taxon>Apocrita</taxon>
        <taxon>Aculeata</taxon>
        <taxon>Formicoidea</taxon>
        <taxon>Formicidae</taxon>
        <taxon>Myrmicinae</taxon>
        <taxon>Acromyrmex</taxon>
    </lineage>
</organism>
<dbReference type="GO" id="GO:0005549">
    <property type="term" value="F:odorant binding"/>
    <property type="evidence" value="ECO:0007669"/>
    <property type="project" value="InterPro"/>
</dbReference>
<dbReference type="GO" id="GO:0005886">
    <property type="term" value="C:plasma membrane"/>
    <property type="evidence" value="ECO:0007669"/>
    <property type="project" value="UniProtKB-SubCell"/>
</dbReference>
<comment type="caution">
    <text evidence="11">The sequence shown here is derived from an EMBL/GenBank/DDBJ whole genome shotgun (WGS) entry which is preliminary data.</text>
</comment>
<dbReference type="OrthoDB" id="7546827at2759"/>
<feature type="transmembrane region" description="Helical" evidence="10">
    <location>
        <begin position="275"/>
        <end position="296"/>
    </location>
</feature>
<evidence type="ECO:0000256" key="8">
    <source>
        <dbReference type="ARBA" id="ARBA00023170"/>
    </source>
</evidence>
<evidence type="ECO:0000256" key="4">
    <source>
        <dbReference type="ARBA" id="ARBA00022692"/>
    </source>
</evidence>
<keyword evidence="12" id="KW-1185">Reference proteome</keyword>
<evidence type="ECO:0000256" key="10">
    <source>
        <dbReference type="SAM" id="Phobius"/>
    </source>
</evidence>
<comment type="subcellular location">
    <subcellularLocation>
        <location evidence="1">Cell membrane</location>
        <topology evidence="1">Multi-pass membrane protein</topology>
    </subcellularLocation>
</comment>
<evidence type="ECO:0000313" key="12">
    <source>
        <dbReference type="Proteomes" id="UP000670152"/>
    </source>
</evidence>
<evidence type="ECO:0000256" key="3">
    <source>
        <dbReference type="ARBA" id="ARBA00022606"/>
    </source>
</evidence>
<evidence type="ECO:0000313" key="11">
    <source>
        <dbReference type="EMBL" id="KAG5332664.1"/>
    </source>
</evidence>
<sequence>QQEIRDRMGDIDQFFQNSHYNIIRLLLRISGLWPFHTRNRRYAIYFAMVLILGSGFIFQILGIIEIWHDPFELLDTVPSLFFTVVIISKTFCSIHALPQIKMLLIKMHEYCLSPKSDEEEKIQNSHALYGKKLGYVYTGFILSQTILYLFTPLFTKFSYVESNKTNELANEELKSQKELPYRVNYMIDLDTYFVPIFIHCTVCNLIYIVLLFVLDVLYLIVIEYSCGLFVALRSRLEIASVSKLTMTKNKCYSNIVYTIHRHTETIQFVAIVESAYSLALSIQTGLIVFIISFLGYQVIKNVQDVNRLVNLFAYLNPTLFILFFVNWQGQKIIDSSEKVFESAYNSEWYNMPIAARKLLIMIMMRSEKPLELRMSKIVVLSNITFNTVLRMSSSYFMLLRSL</sequence>
<evidence type="ECO:0000256" key="9">
    <source>
        <dbReference type="ARBA" id="ARBA00023224"/>
    </source>
</evidence>
<reference evidence="11 12" key="1">
    <citation type="submission" date="2020-02" db="EMBL/GenBank/DDBJ databases">
        <title>Relaxed selection underlies rapid genomic changes in the transitions from sociality to social parasitism in ants.</title>
        <authorList>
            <person name="Bi X."/>
        </authorList>
    </citation>
    <scope>NUCLEOTIDE SEQUENCE [LARGE SCALE GENOMIC DNA]</scope>
    <source>
        <strain evidence="11">BGI-DK2014b</strain>
        <tissue evidence="11">Whole body</tissue>
    </source>
</reference>
<dbReference type="GO" id="GO:0004984">
    <property type="term" value="F:olfactory receptor activity"/>
    <property type="evidence" value="ECO:0007669"/>
    <property type="project" value="InterPro"/>
</dbReference>
<keyword evidence="4 10" id="KW-0812">Transmembrane</keyword>
<dbReference type="AlphaFoldDB" id="A0A836FEE4"/>
<keyword evidence="2" id="KW-1003">Cell membrane</keyword>
<proteinExistence type="predicted"/>
<dbReference type="PANTHER" id="PTHR21137:SF35">
    <property type="entry name" value="ODORANT RECEPTOR 19A-RELATED"/>
    <property type="match status" value="1"/>
</dbReference>
<keyword evidence="6 10" id="KW-1133">Transmembrane helix</keyword>
<feature type="transmembrane region" description="Helical" evidence="10">
    <location>
        <begin position="192"/>
        <end position="210"/>
    </location>
</feature>
<keyword evidence="8" id="KW-0675">Receptor</keyword>
<feature type="non-terminal residue" evidence="11">
    <location>
        <position position="402"/>
    </location>
</feature>
<feature type="transmembrane region" description="Helical" evidence="10">
    <location>
        <begin position="308"/>
        <end position="328"/>
    </location>
</feature>
<keyword evidence="9" id="KW-0807">Transducer</keyword>
<dbReference type="PANTHER" id="PTHR21137">
    <property type="entry name" value="ODORANT RECEPTOR"/>
    <property type="match status" value="1"/>
</dbReference>
<keyword evidence="3" id="KW-0716">Sensory transduction</keyword>
<dbReference type="Proteomes" id="UP000670152">
    <property type="component" value="Unassembled WGS sequence"/>
</dbReference>
<feature type="non-terminal residue" evidence="11">
    <location>
        <position position="1"/>
    </location>
</feature>
<feature type="transmembrane region" description="Helical" evidence="10">
    <location>
        <begin position="42"/>
        <end position="67"/>
    </location>
</feature>
<accession>A0A836FEE4</accession>
<evidence type="ECO:0000256" key="5">
    <source>
        <dbReference type="ARBA" id="ARBA00022725"/>
    </source>
</evidence>
<keyword evidence="7 10" id="KW-0472">Membrane</keyword>